<evidence type="ECO:0000256" key="8">
    <source>
        <dbReference type="SAM" id="Phobius"/>
    </source>
</evidence>
<evidence type="ECO:0000256" key="6">
    <source>
        <dbReference type="ARBA" id="ARBA00023012"/>
    </source>
</evidence>
<keyword evidence="8" id="KW-0812">Transmembrane</keyword>
<evidence type="ECO:0000256" key="7">
    <source>
        <dbReference type="ARBA" id="ARBA00023136"/>
    </source>
</evidence>
<dbReference type="InterPro" id="IPR050351">
    <property type="entry name" value="BphY/WalK/GraS-like"/>
</dbReference>
<name>D2QXC7_PIRSD</name>
<proteinExistence type="predicted"/>
<dbReference type="FunFam" id="3.30.565.10:FF:000049">
    <property type="entry name" value="Two-component sensor histidine kinase"/>
    <property type="match status" value="1"/>
</dbReference>
<dbReference type="OrthoDB" id="9813151at2"/>
<keyword evidence="8" id="KW-1133">Transmembrane helix</keyword>
<dbReference type="CDD" id="cd00082">
    <property type="entry name" value="HisKA"/>
    <property type="match status" value="1"/>
</dbReference>
<dbReference type="PROSITE" id="PS50112">
    <property type="entry name" value="PAS"/>
    <property type="match status" value="1"/>
</dbReference>
<dbReference type="eggNOG" id="COG5002">
    <property type="taxonomic scope" value="Bacteria"/>
</dbReference>
<dbReference type="SUPFAM" id="SSF47384">
    <property type="entry name" value="Homodimeric domain of signal transducing histidine kinase"/>
    <property type="match status" value="1"/>
</dbReference>
<keyword evidence="7 8" id="KW-0472">Membrane</keyword>
<evidence type="ECO:0000256" key="3">
    <source>
        <dbReference type="ARBA" id="ARBA00022553"/>
    </source>
</evidence>
<dbReference type="Pfam" id="PF00989">
    <property type="entry name" value="PAS"/>
    <property type="match status" value="1"/>
</dbReference>
<dbReference type="InterPro" id="IPR005467">
    <property type="entry name" value="His_kinase_dom"/>
</dbReference>
<dbReference type="InterPro" id="IPR036890">
    <property type="entry name" value="HATPase_C_sf"/>
</dbReference>
<evidence type="ECO:0000259" key="9">
    <source>
        <dbReference type="PROSITE" id="PS50109"/>
    </source>
</evidence>
<dbReference type="HOGENOM" id="CLU_000445_89_2_0"/>
<dbReference type="STRING" id="530564.Psta_3303"/>
<dbReference type="EMBL" id="CP001848">
    <property type="protein sequence ID" value="ADB17967.1"/>
    <property type="molecule type" value="Genomic_DNA"/>
</dbReference>
<feature type="transmembrane region" description="Helical" evidence="8">
    <location>
        <begin position="40"/>
        <end position="69"/>
    </location>
</feature>
<sequence precursor="true">MRLITRFRRWLILQVVVLLIAALISSAVLAKQPAATHVALWSLVTIAIVAMGYVSYSSIENIVSPLALLSDSVRRSKMIDESVPLNIDPDNDLALLSDSFGQMQEKLAHRVDEVQENTERLQTVLQSMVEGVLAVDPEHSIMLANDAARKMLDFAKSNPLGRPLLEVTRARPVFEAVNTAFNSPGPVELEFESPGVHRRCLALHATRLPGSPCPGVMLVLRDVSELRRLENLRRELVANVSHELKTPLAAIKAYAETLRLGAVNDPEINLTFVHRIEEQAERLHELILDILQIARVEAGQEAFEICDVPLHELIEECLAQFADLAQSKRVELIGPPIDQEIFVRGDEEGVRTILNNLVDNAIKYTPADGRVTVRCTIETSAVMLEVQDTGIGIAEKDQARVFERFYRVDKARSREMGGTGLGLSIVKHLSQALGGSVGLDSTIGKGSTFRVHLPRAMSGNK</sequence>
<dbReference type="SMART" id="SM00091">
    <property type="entry name" value="PAS"/>
    <property type="match status" value="1"/>
</dbReference>
<dbReference type="SMART" id="SM00388">
    <property type="entry name" value="HisKA"/>
    <property type="match status" value="1"/>
</dbReference>
<dbReference type="AlphaFoldDB" id="D2QXC7"/>
<keyword evidence="5 11" id="KW-0418">Kinase</keyword>
<dbReference type="Pfam" id="PF00512">
    <property type="entry name" value="HisKA"/>
    <property type="match status" value="1"/>
</dbReference>
<dbReference type="CDD" id="cd16922">
    <property type="entry name" value="HATPase_EvgS-ArcB-TorS-like"/>
    <property type="match status" value="1"/>
</dbReference>
<dbReference type="GO" id="GO:0000155">
    <property type="term" value="F:phosphorelay sensor kinase activity"/>
    <property type="evidence" value="ECO:0007669"/>
    <property type="project" value="InterPro"/>
</dbReference>
<evidence type="ECO:0000256" key="1">
    <source>
        <dbReference type="ARBA" id="ARBA00000085"/>
    </source>
</evidence>
<reference evidence="11 12" key="1">
    <citation type="journal article" date="2009" name="Stand. Genomic Sci.">
        <title>Complete genome sequence of Pirellula staleyi type strain (ATCC 27377).</title>
        <authorList>
            <person name="Clum A."/>
            <person name="Tindall B.J."/>
            <person name="Sikorski J."/>
            <person name="Ivanova N."/>
            <person name="Mavrommatis K."/>
            <person name="Lucas S."/>
            <person name="Glavina del Rio T."/>
            <person name="Nolan M."/>
            <person name="Chen F."/>
            <person name="Tice H."/>
            <person name="Pitluck S."/>
            <person name="Cheng J.F."/>
            <person name="Chertkov O."/>
            <person name="Brettin T."/>
            <person name="Han C."/>
            <person name="Detter J.C."/>
            <person name="Kuske C."/>
            <person name="Bruce D."/>
            <person name="Goodwin L."/>
            <person name="Ovchinikova G."/>
            <person name="Pati A."/>
            <person name="Mikhailova N."/>
            <person name="Chen A."/>
            <person name="Palaniappan K."/>
            <person name="Land M."/>
            <person name="Hauser L."/>
            <person name="Chang Y.J."/>
            <person name="Jeffries C.D."/>
            <person name="Chain P."/>
            <person name="Rohde M."/>
            <person name="Goker M."/>
            <person name="Bristow J."/>
            <person name="Eisen J.A."/>
            <person name="Markowitz V."/>
            <person name="Hugenholtz P."/>
            <person name="Kyrpides N.C."/>
            <person name="Klenk H.P."/>
            <person name="Lapidus A."/>
        </authorList>
    </citation>
    <scope>NUCLEOTIDE SEQUENCE [LARGE SCALE GENOMIC DNA]</scope>
    <source>
        <strain evidence="12">ATCC 27377 / DSM 6068 / ICPB 4128</strain>
    </source>
</reference>
<keyword evidence="12" id="KW-1185">Reference proteome</keyword>
<keyword evidence="6" id="KW-0902">Two-component regulatory system</keyword>
<dbReference type="Pfam" id="PF02518">
    <property type="entry name" value="HATPase_c"/>
    <property type="match status" value="1"/>
</dbReference>
<dbReference type="SMART" id="SM00387">
    <property type="entry name" value="HATPase_c"/>
    <property type="match status" value="1"/>
</dbReference>
<dbReference type="InterPro" id="IPR013767">
    <property type="entry name" value="PAS_fold"/>
</dbReference>
<dbReference type="GO" id="GO:0016036">
    <property type="term" value="P:cellular response to phosphate starvation"/>
    <property type="evidence" value="ECO:0007669"/>
    <property type="project" value="TreeGrafter"/>
</dbReference>
<evidence type="ECO:0000256" key="2">
    <source>
        <dbReference type="ARBA" id="ARBA00012438"/>
    </source>
</evidence>
<dbReference type="InterPro" id="IPR003594">
    <property type="entry name" value="HATPase_dom"/>
</dbReference>
<gene>
    <name evidence="11" type="ordered locus">Psta_3303</name>
</gene>
<dbReference type="GO" id="GO:0004721">
    <property type="term" value="F:phosphoprotein phosphatase activity"/>
    <property type="evidence" value="ECO:0007669"/>
    <property type="project" value="TreeGrafter"/>
</dbReference>
<dbReference type="FunFam" id="1.10.287.130:FF:000001">
    <property type="entry name" value="Two-component sensor histidine kinase"/>
    <property type="match status" value="1"/>
</dbReference>
<evidence type="ECO:0000259" key="10">
    <source>
        <dbReference type="PROSITE" id="PS50112"/>
    </source>
</evidence>
<keyword evidence="4 11" id="KW-0808">Transferase</keyword>
<dbReference type="Gene3D" id="3.30.450.20">
    <property type="entry name" value="PAS domain"/>
    <property type="match status" value="1"/>
</dbReference>
<accession>D2QXC7</accession>
<comment type="catalytic activity">
    <reaction evidence="1">
        <text>ATP + protein L-histidine = ADP + protein N-phospho-L-histidine.</text>
        <dbReference type="EC" id="2.7.13.3"/>
    </reaction>
</comment>
<dbReference type="InterPro" id="IPR003661">
    <property type="entry name" value="HisK_dim/P_dom"/>
</dbReference>
<dbReference type="Proteomes" id="UP000001887">
    <property type="component" value="Chromosome"/>
</dbReference>
<feature type="domain" description="Histidine kinase" evidence="9">
    <location>
        <begin position="239"/>
        <end position="457"/>
    </location>
</feature>
<dbReference type="PANTHER" id="PTHR45453:SF1">
    <property type="entry name" value="PHOSPHATE REGULON SENSOR PROTEIN PHOR"/>
    <property type="match status" value="1"/>
</dbReference>
<dbReference type="PRINTS" id="PR00344">
    <property type="entry name" value="BCTRLSENSOR"/>
</dbReference>
<evidence type="ECO:0000313" key="11">
    <source>
        <dbReference type="EMBL" id="ADB17967.1"/>
    </source>
</evidence>
<dbReference type="GO" id="GO:0006355">
    <property type="term" value="P:regulation of DNA-templated transcription"/>
    <property type="evidence" value="ECO:0007669"/>
    <property type="project" value="InterPro"/>
</dbReference>
<dbReference type="PANTHER" id="PTHR45453">
    <property type="entry name" value="PHOSPHATE REGULON SENSOR PROTEIN PHOR"/>
    <property type="match status" value="1"/>
</dbReference>
<protein>
    <recommendedName>
        <fullName evidence="2">histidine kinase</fullName>
        <ecNumber evidence="2">2.7.13.3</ecNumber>
    </recommendedName>
</protein>
<evidence type="ECO:0000313" key="12">
    <source>
        <dbReference type="Proteomes" id="UP000001887"/>
    </source>
</evidence>
<dbReference type="InterPro" id="IPR035965">
    <property type="entry name" value="PAS-like_dom_sf"/>
</dbReference>
<evidence type="ECO:0000256" key="4">
    <source>
        <dbReference type="ARBA" id="ARBA00022679"/>
    </source>
</evidence>
<evidence type="ECO:0000256" key="5">
    <source>
        <dbReference type="ARBA" id="ARBA00022777"/>
    </source>
</evidence>
<dbReference type="Gene3D" id="1.10.287.130">
    <property type="match status" value="1"/>
</dbReference>
<dbReference type="SUPFAM" id="SSF55874">
    <property type="entry name" value="ATPase domain of HSP90 chaperone/DNA topoisomerase II/histidine kinase"/>
    <property type="match status" value="1"/>
</dbReference>
<dbReference type="InterPro" id="IPR000014">
    <property type="entry name" value="PAS"/>
</dbReference>
<dbReference type="EC" id="2.7.13.3" evidence="2"/>
<dbReference type="InterPro" id="IPR004358">
    <property type="entry name" value="Sig_transdc_His_kin-like_C"/>
</dbReference>
<dbReference type="SUPFAM" id="SSF55785">
    <property type="entry name" value="PYP-like sensor domain (PAS domain)"/>
    <property type="match status" value="1"/>
</dbReference>
<organism evidence="11 12">
    <name type="scientific">Pirellula staleyi (strain ATCC 27377 / DSM 6068 / ICPB 4128)</name>
    <name type="common">Pirella staleyi</name>
    <dbReference type="NCBI Taxonomy" id="530564"/>
    <lineage>
        <taxon>Bacteria</taxon>
        <taxon>Pseudomonadati</taxon>
        <taxon>Planctomycetota</taxon>
        <taxon>Planctomycetia</taxon>
        <taxon>Pirellulales</taxon>
        <taxon>Pirellulaceae</taxon>
        <taxon>Pirellula</taxon>
    </lineage>
</organism>
<dbReference type="PROSITE" id="PS50109">
    <property type="entry name" value="HIS_KIN"/>
    <property type="match status" value="1"/>
</dbReference>
<dbReference type="CDD" id="cd00130">
    <property type="entry name" value="PAS"/>
    <property type="match status" value="1"/>
</dbReference>
<dbReference type="KEGG" id="psl:Psta_3303"/>
<dbReference type="Gene3D" id="3.30.565.10">
    <property type="entry name" value="Histidine kinase-like ATPase, C-terminal domain"/>
    <property type="match status" value="1"/>
</dbReference>
<keyword evidence="3" id="KW-0597">Phosphoprotein</keyword>
<feature type="domain" description="PAS" evidence="10">
    <location>
        <begin position="117"/>
        <end position="165"/>
    </location>
</feature>
<dbReference type="GO" id="GO:0005886">
    <property type="term" value="C:plasma membrane"/>
    <property type="evidence" value="ECO:0007669"/>
    <property type="project" value="TreeGrafter"/>
</dbReference>
<dbReference type="InterPro" id="IPR036097">
    <property type="entry name" value="HisK_dim/P_sf"/>
</dbReference>